<proteinExistence type="predicted"/>
<keyword evidence="2" id="KW-1185">Reference proteome</keyword>
<sequence length="101" mass="11717">MRGDLWDVTAIRVKLDYWFIAVLRHPSTSSCSGSLGDMKELAVQTKGEQKDFWRVTECFWRPYVSRQKLQMPQQIKYDKKVKIGYLGEPQSSLVSSSQLTE</sequence>
<accession>A0A9J6B6M7</accession>
<evidence type="ECO:0000313" key="2">
    <source>
        <dbReference type="Proteomes" id="UP000824120"/>
    </source>
</evidence>
<organism evidence="1 2">
    <name type="scientific">Solanum commersonii</name>
    <name type="common">Commerson's wild potato</name>
    <name type="synonym">Commerson's nightshade</name>
    <dbReference type="NCBI Taxonomy" id="4109"/>
    <lineage>
        <taxon>Eukaryota</taxon>
        <taxon>Viridiplantae</taxon>
        <taxon>Streptophyta</taxon>
        <taxon>Embryophyta</taxon>
        <taxon>Tracheophyta</taxon>
        <taxon>Spermatophyta</taxon>
        <taxon>Magnoliopsida</taxon>
        <taxon>eudicotyledons</taxon>
        <taxon>Gunneridae</taxon>
        <taxon>Pentapetalae</taxon>
        <taxon>asterids</taxon>
        <taxon>lamiids</taxon>
        <taxon>Solanales</taxon>
        <taxon>Solanaceae</taxon>
        <taxon>Solanoideae</taxon>
        <taxon>Solaneae</taxon>
        <taxon>Solanum</taxon>
    </lineage>
</organism>
<protein>
    <submittedName>
        <fullName evidence="1">Uncharacterized protein</fullName>
    </submittedName>
</protein>
<dbReference type="AlphaFoldDB" id="A0A9J6B6M7"/>
<gene>
    <name evidence="1" type="ORF">H5410_003937</name>
</gene>
<reference evidence="1 2" key="1">
    <citation type="submission" date="2020-09" db="EMBL/GenBank/DDBJ databases">
        <title>De no assembly of potato wild relative species, Solanum commersonii.</title>
        <authorList>
            <person name="Cho K."/>
        </authorList>
    </citation>
    <scope>NUCLEOTIDE SEQUENCE [LARGE SCALE GENOMIC DNA]</scope>
    <source>
        <strain evidence="1">LZ3.2</strain>
        <tissue evidence="1">Leaf</tissue>
    </source>
</reference>
<dbReference type="Proteomes" id="UP000824120">
    <property type="component" value="Chromosome 1"/>
</dbReference>
<comment type="caution">
    <text evidence="1">The sequence shown here is derived from an EMBL/GenBank/DDBJ whole genome shotgun (WGS) entry which is preliminary data.</text>
</comment>
<dbReference type="EMBL" id="JACXVP010000001">
    <property type="protein sequence ID" value="KAG5632220.1"/>
    <property type="molecule type" value="Genomic_DNA"/>
</dbReference>
<evidence type="ECO:0000313" key="1">
    <source>
        <dbReference type="EMBL" id="KAG5632220.1"/>
    </source>
</evidence>
<name>A0A9J6B6M7_SOLCO</name>